<protein>
    <submittedName>
        <fullName evidence="2">Uncharacterized protein</fullName>
    </submittedName>
</protein>
<organism evidence="2 3">
    <name type="scientific">Plutella xylostella</name>
    <name type="common">Diamondback moth</name>
    <name type="synonym">Plutella maculipennis</name>
    <dbReference type="NCBI Taxonomy" id="51655"/>
    <lineage>
        <taxon>Eukaryota</taxon>
        <taxon>Metazoa</taxon>
        <taxon>Ecdysozoa</taxon>
        <taxon>Arthropoda</taxon>
        <taxon>Hexapoda</taxon>
        <taxon>Insecta</taxon>
        <taxon>Pterygota</taxon>
        <taxon>Neoptera</taxon>
        <taxon>Endopterygota</taxon>
        <taxon>Lepidoptera</taxon>
        <taxon>Glossata</taxon>
        <taxon>Ditrysia</taxon>
        <taxon>Yponomeutoidea</taxon>
        <taxon>Plutellidae</taxon>
        <taxon>Plutella</taxon>
    </lineage>
</organism>
<sequence length="668" mass="73469">NHSGVANDAATAGERGDPAALQHSQLLTLWSTASDKVYQQEKTFRSYPIYADASAAATAGERGDSAALQHSQLLTLWSTASDKVYQQAFKSYPLYAAAAAATAGERGDPAALQHSQLLTLWSTASDKVYQQELYSNAVAKAAAGERGDPAALQHSQLLTLWSTASDKVYQQKPSITSLNRLLYAAAAAPAGERGDPAALQHSQLLTLWSTASDKVYQQAFRSYPLYAAAAAATAGERGDPAALQHSQLLTLWSTASDKVYQQDDHGPVRTVKHALSQVATEVTKLATFAQEREYDMMSLANVVEEKPTPPVVLRAQMVKKQLEETKTLTIKLESREADIKELRKAFKATKEELSEMQIRRDLGERKLAATARDAELRAEQLQRKLEDATNQLKRKEKEFEETMDHLQQDIDSLESERGALRDKLKLYAKRGAGGHHAVPAAVIGRELTHETPVKVAPGVAAGEVNEALQHQIKILSWTVDRERAARVAATRRSERCALRSLRPLSHSSAPSQLARRAAAAELQRDLDKLHTEWTLFVARSGLVQFPDDPAKYGSALRRHKEKQREIRRQLEERLAALQEAVKAQLLLQRPWRAVDAALAQFPQPDLTKALSSKALDVGTIQYPADAATDETVYVTPAQLIKLKELVAELQSDDVKLDLIPLDNEVCAA</sequence>
<evidence type="ECO:0000313" key="2">
    <source>
        <dbReference type="EMBL" id="KAG7298581.1"/>
    </source>
</evidence>
<reference evidence="2 3" key="1">
    <citation type="submission" date="2021-06" db="EMBL/GenBank/DDBJ databases">
        <title>A haploid diamondback moth (Plutella xylostella L.) genome assembly resolves 31 chromosomes and identifies a diamide resistance mutation.</title>
        <authorList>
            <person name="Ward C.M."/>
            <person name="Perry K.D."/>
            <person name="Baker G."/>
            <person name="Powis K."/>
            <person name="Heckel D.G."/>
            <person name="Baxter S.W."/>
        </authorList>
    </citation>
    <scope>NUCLEOTIDE SEQUENCE [LARGE SCALE GENOMIC DNA]</scope>
    <source>
        <strain evidence="2 3">LV</strain>
        <tissue evidence="2">Single pupa</tissue>
    </source>
</reference>
<accession>A0ABQ7Q018</accession>
<keyword evidence="1" id="KW-0175">Coiled coil</keyword>
<comment type="caution">
    <text evidence="2">The sequence shown here is derived from an EMBL/GenBank/DDBJ whole genome shotgun (WGS) entry which is preliminary data.</text>
</comment>
<evidence type="ECO:0000313" key="3">
    <source>
        <dbReference type="Proteomes" id="UP000823941"/>
    </source>
</evidence>
<dbReference type="EMBL" id="JAHIBW010000024">
    <property type="protein sequence ID" value="KAG7298581.1"/>
    <property type="molecule type" value="Genomic_DNA"/>
</dbReference>
<proteinExistence type="predicted"/>
<evidence type="ECO:0000256" key="1">
    <source>
        <dbReference type="SAM" id="Coils"/>
    </source>
</evidence>
<name>A0ABQ7Q018_PLUXY</name>
<keyword evidence="3" id="KW-1185">Reference proteome</keyword>
<gene>
    <name evidence="2" type="ORF">JYU34_018223</name>
</gene>
<feature type="coiled-coil region" evidence="1">
    <location>
        <begin position="559"/>
        <end position="587"/>
    </location>
</feature>
<dbReference type="Proteomes" id="UP000823941">
    <property type="component" value="Chromosome 24"/>
</dbReference>
<feature type="coiled-coil region" evidence="1">
    <location>
        <begin position="332"/>
        <end position="430"/>
    </location>
</feature>
<feature type="non-terminal residue" evidence="2">
    <location>
        <position position="1"/>
    </location>
</feature>